<dbReference type="CDD" id="cd04861">
    <property type="entry name" value="LigD_Pol_like"/>
    <property type="match status" value="1"/>
</dbReference>
<dbReference type="NCBIfam" id="TIGR02779">
    <property type="entry name" value="NHEJ_ligase_lig"/>
    <property type="match status" value="1"/>
</dbReference>
<feature type="domain" description="ATP-dependent DNA ligase family profile" evidence="22">
    <location>
        <begin position="571"/>
        <end position="693"/>
    </location>
</feature>
<accession>A0A1T5M300</accession>
<evidence type="ECO:0000256" key="1">
    <source>
        <dbReference type="ARBA" id="ARBA00001936"/>
    </source>
</evidence>
<evidence type="ECO:0000256" key="17">
    <source>
        <dbReference type="ARBA" id="ARBA00023211"/>
    </source>
</evidence>
<comment type="catalytic activity">
    <reaction evidence="20">
        <text>ATP + (deoxyribonucleotide)n-3'-hydroxyl + 5'-phospho-(deoxyribonucleotide)m = (deoxyribonucleotide)n+m + AMP + diphosphate.</text>
        <dbReference type="EC" id="6.5.1.1"/>
    </reaction>
</comment>
<evidence type="ECO:0000256" key="7">
    <source>
        <dbReference type="ARBA" id="ARBA00022723"/>
    </source>
</evidence>
<evidence type="ECO:0000256" key="4">
    <source>
        <dbReference type="ARBA" id="ARBA00022679"/>
    </source>
</evidence>
<feature type="region of interest" description="Disordered" evidence="21">
    <location>
        <begin position="297"/>
        <end position="325"/>
    </location>
</feature>
<dbReference type="GO" id="GO:0003677">
    <property type="term" value="F:DNA binding"/>
    <property type="evidence" value="ECO:0007669"/>
    <property type="project" value="UniProtKB-KW"/>
</dbReference>
<dbReference type="PROSITE" id="PS50160">
    <property type="entry name" value="DNA_LIGASE_A3"/>
    <property type="match status" value="1"/>
</dbReference>
<dbReference type="Proteomes" id="UP000190961">
    <property type="component" value="Unassembled WGS sequence"/>
</dbReference>
<keyword evidence="13" id="KW-0239">DNA-directed DNA polymerase</keyword>
<reference evidence="23 24" key="1">
    <citation type="submission" date="2017-02" db="EMBL/GenBank/DDBJ databases">
        <authorList>
            <person name="Peterson S.W."/>
        </authorList>
    </citation>
    <scope>NUCLEOTIDE SEQUENCE [LARGE SCALE GENOMIC DNA]</scope>
    <source>
        <strain evidence="23 24">DSM 25262</strain>
    </source>
</reference>
<dbReference type="NCBIfam" id="TIGR02777">
    <property type="entry name" value="LigD_PE_dom"/>
    <property type="match status" value="1"/>
</dbReference>
<keyword evidence="10" id="KW-0378">Hydrolase</keyword>
<dbReference type="CDD" id="cd07906">
    <property type="entry name" value="Adenylation_DNA_ligase_LigD_LigC"/>
    <property type="match status" value="1"/>
</dbReference>
<dbReference type="InterPro" id="IPR012340">
    <property type="entry name" value="NA-bd_OB-fold"/>
</dbReference>
<evidence type="ECO:0000256" key="21">
    <source>
        <dbReference type="SAM" id="MobiDB-lite"/>
    </source>
</evidence>
<keyword evidence="12" id="KW-0067">ATP-binding</keyword>
<dbReference type="OrthoDB" id="9802472at2"/>
<dbReference type="RefSeq" id="WP_079688660.1">
    <property type="nucleotide sequence ID" value="NZ_FUZU01000003.1"/>
</dbReference>
<evidence type="ECO:0000256" key="14">
    <source>
        <dbReference type="ARBA" id="ARBA00023125"/>
    </source>
</evidence>
<dbReference type="GO" id="GO:0006310">
    <property type="term" value="P:DNA recombination"/>
    <property type="evidence" value="ECO:0007669"/>
    <property type="project" value="UniProtKB-KW"/>
</dbReference>
<keyword evidence="7" id="KW-0479">Metal-binding</keyword>
<name>A0A1T5M300_9BACT</name>
<keyword evidence="16" id="KW-0234">DNA repair</keyword>
<dbReference type="GO" id="GO:0003887">
    <property type="term" value="F:DNA-directed DNA polymerase activity"/>
    <property type="evidence" value="ECO:0007669"/>
    <property type="project" value="UniProtKB-KW"/>
</dbReference>
<keyword evidence="8" id="KW-0547">Nucleotide-binding</keyword>
<evidence type="ECO:0000256" key="12">
    <source>
        <dbReference type="ARBA" id="ARBA00022840"/>
    </source>
</evidence>
<dbReference type="Pfam" id="PF01068">
    <property type="entry name" value="DNA_ligase_A_M"/>
    <property type="match status" value="1"/>
</dbReference>
<evidence type="ECO:0000256" key="5">
    <source>
        <dbReference type="ARBA" id="ARBA00022695"/>
    </source>
</evidence>
<evidence type="ECO:0000256" key="9">
    <source>
        <dbReference type="ARBA" id="ARBA00022763"/>
    </source>
</evidence>
<dbReference type="Gene3D" id="3.30.1490.70">
    <property type="match status" value="1"/>
</dbReference>
<dbReference type="Pfam" id="PF04679">
    <property type="entry name" value="DNA_ligase_A_C"/>
    <property type="match status" value="1"/>
</dbReference>
<dbReference type="EC" id="6.5.1.1" evidence="2"/>
<evidence type="ECO:0000256" key="2">
    <source>
        <dbReference type="ARBA" id="ARBA00012727"/>
    </source>
</evidence>
<dbReference type="STRING" id="688867.SAMN05660236_4103"/>
<dbReference type="Pfam" id="PF21686">
    <property type="entry name" value="LigD_Prim-Pol"/>
    <property type="match status" value="1"/>
</dbReference>
<proteinExistence type="predicted"/>
<dbReference type="PANTHER" id="PTHR42705:SF2">
    <property type="entry name" value="BIFUNCTIONAL NON-HOMOLOGOUS END JOINING PROTEIN LIGD"/>
    <property type="match status" value="1"/>
</dbReference>
<feature type="compositionally biased region" description="Basic residues" evidence="21">
    <location>
        <begin position="297"/>
        <end position="313"/>
    </location>
</feature>
<evidence type="ECO:0000256" key="19">
    <source>
        <dbReference type="ARBA" id="ARBA00029943"/>
    </source>
</evidence>
<dbReference type="InterPro" id="IPR014146">
    <property type="entry name" value="LigD_ligase_dom"/>
</dbReference>
<evidence type="ECO:0000256" key="8">
    <source>
        <dbReference type="ARBA" id="ARBA00022741"/>
    </source>
</evidence>
<protein>
    <recommendedName>
        <fullName evidence="2">DNA ligase (ATP)</fullName>
        <ecNumber evidence="2">6.5.1.1</ecNumber>
    </recommendedName>
    <alternativeName>
        <fullName evidence="19">NHEJ DNA polymerase</fullName>
    </alternativeName>
</protein>
<dbReference type="InterPro" id="IPR012310">
    <property type="entry name" value="DNA_ligase_ATP-dep_cent"/>
</dbReference>
<dbReference type="Gene3D" id="3.30.470.30">
    <property type="entry name" value="DNA ligase/mRNA capping enzyme"/>
    <property type="match status" value="1"/>
</dbReference>
<evidence type="ECO:0000256" key="3">
    <source>
        <dbReference type="ARBA" id="ARBA00022598"/>
    </source>
</evidence>
<dbReference type="AlphaFoldDB" id="A0A1T5M300"/>
<keyword evidence="18" id="KW-0511">Multifunctional enzyme</keyword>
<dbReference type="Gene3D" id="2.40.50.140">
    <property type="entry name" value="Nucleic acid-binding proteins"/>
    <property type="match status" value="1"/>
</dbReference>
<dbReference type="CDD" id="cd07971">
    <property type="entry name" value="OBF_DNA_ligase_LigD"/>
    <property type="match status" value="1"/>
</dbReference>
<keyword evidence="4" id="KW-0808">Transferase</keyword>
<comment type="cofactor">
    <cofactor evidence="1">
        <name>Mn(2+)</name>
        <dbReference type="ChEBI" id="CHEBI:29035"/>
    </cofactor>
</comment>
<evidence type="ECO:0000259" key="22">
    <source>
        <dbReference type="PROSITE" id="PS50160"/>
    </source>
</evidence>
<evidence type="ECO:0000256" key="15">
    <source>
        <dbReference type="ARBA" id="ARBA00023172"/>
    </source>
</evidence>
<keyword evidence="6" id="KW-0540">Nuclease</keyword>
<dbReference type="GO" id="GO:0006281">
    <property type="term" value="P:DNA repair"/>
    <property type="evidence" value="ECO:0007669"/>
    <property type="project" value="UniProtKB-KW"/>
</dbReference>
<dbReference type="GO" id="GO:0005524">
    <property type="term" value="F:ATP binding"/>
    <property type="evidence" value="ECO:0007669"/>
    <property type="project" value="UniProtKB-KW"/>
</dbReference>
<dbReference type="SUPFAM" id="SSF50249">
    <property type="entry name" value="Nucleic acid-binding proteins"/>
    <property type="match status" value="1"/>
</dbReference>
<dbReference type="GO" id="GO:0004527">
    <property type="term" value="F:exonuclease activity"/>
    <property type="evidence" value="ECO:0007669"/>
    <property type="project" value="UniProtKB-KW"/>
</dbReference>
<evidence type="ECO:0000256" key="13">
    <source>
        <dbReference type="ARBA" id="ARBA00022932"/>
    </source>
</evidence>
<keyword evidence="24" id="KW-1185">Reference proteome</keyword>
<evidence type="ECO:0000256" key="16">
    <source>
        <dbReference type="ARBA" id="ARBA00023204"/>
    </source>
</evidence>
<dbReference type="InterPro" id="IPR052171">
    <property type="entry name" value="NHEJ_LigD"/>
</dbReference>
<evidence type="ECO:0000256" key="6">
    <source>
        <dbReference type="ARBA" id="ARBA00022722"/>
    </source>
</evidence>
<keyword evidence="11" id="KW-0269">Exonuclease</keyword>
<evidence type="ECO:0000313" key="24">
    <source>
        <dbReference type="Proteomes" id="UP000190961"/>
    </source>
</evidence>
<organism evidence="23 24">
    <name type="scientific">Ohtaekwangia koreensis</name>
    <dbReference type="NCBI Taxonomy" id="688867"/>
    <lineage>
        <taxon>Bacteria</taxon>
        <taxon>Pseudomonadati</taxon>
        <taxon>Bacteroidota</taxon>
        <taxon>Cytophagia</taxon>
        <taxon>Cytophagales</taxon>
        <taxon>Fulvivirgaceae</taxon>
        <taxon>Ohtaekwangia</taxon>
    </lineage>
</organism>
<dbReference type="GO" id="GO:0003910">
    <property type="term" value="F:DNA ligase (ATP) activity"/>
    <property type="evidence" value="ECO:0007669"/>
    <property type="project" value="UniProtKB-EC"/>
</dbReference>
<sequence>MAKKNSQWAQVGKRKVELSNLEKALFPEDNIVKAEVIQYYLSVAPTILQHIKGRALTLIRFPDGIHGESFYQKNRPDWAPDWLEFVTLGKEKKDYIIATEPASLVWLANLASLELHQLHGRKPNFDSPDYMVFDLDPPEGYIFTKLIPIALELKEHIESFGYTPFVKTTGGKGIHICCPIEPKWDFHTVFEAAEDIAKPFVEERPDSVTLQIKKDARKGRVLIDIYRIRSGQSIVSPYSLRGRVGAPVSMPLTWDELEQLDNPRKFNINTALDKLSSDGDAWEGFDAYAVELHTHRKKSKTAAKKLPPSKKHKSPEQLETYSKKRDFKKTPEPVGIKAETAGNSFVVHRHHASRLHYDLRLEQDGVLKSWAVPKGLPPYPGVKRLAVQTEDHPMEYLTFDGRIPKGQYGAGEMWIYATGKYQITKDKKDGFYFRLSSKEVNGEYRIHKMKEKEWLLERVDEPQLNYLKQVVEPMLSEAIDKPPTGDDYIFEMKWDGIRALIVLEDGQVSMRTRNHNDITKQFPELLEGNKAFRATNGLFDAEIVCLDAEGKPVFKRVINRMMSSGETNIQKLTKSNPVYCYIFDCLYLDGRSLVNEPLLKRKEWLKDAVRPDTPYRVSEFVNDGAALFEAARVHQLEGIMAKQKTSKYFPARRSDCWLKIKIRQTAEVIIIGYTKGKGERAVTFGALQMAERVGEELQYRGKVGTGFDEAMTKEIVKELKKAATIKRTTAIGKFVDANITTWFEPVVIAEISYSKFTPDRMYREPVFVRLRPDLSFVTDK</sequence>
<dbReference type="InterPro" id="IPR014144">
    <property type="entry name" value="LigD_PE_domain"/>
</dbReference>
<dbReference type="EMBL" id="FUZU01000003">
    <property type="protein sequence ID" value="SKC82168.1"/>
    <property type="molecule type" value="Genomic_DNA"/>
</dbReference>
<keyword evidence="14" id="KW-0238">DNA-binding</keyword>
<evidence type="ECO:0000256" key="20">
    <source>
        <dbReference type="ARBA" id="ARBA00034003"/>
    </source>
</evidence>
<dbReference type="GO" id="GO:0046872">
    <property type="term" value="F:metal ion binding"/>
    <property type="evidence" value="ECO:0007669"/>
    <property type="project" value="UniProtKB-KW"/>
</dbReference>
<evidence type="ECO:0000256" key="10">
    <source>
        <dbReference type="ARBA" id="ARBA00022801"/>
    </source>
</evidence>
<evidence type="ECO:0000256" key="18">
    <source>
        <dbReference type="ARBA" id="ARBA00023268"/>
    </source>
</evidence>
<evidence type="ECO:0000256" key="11">
    <source>
        <dbReference type="ARBA" id="ARBA00022839"/>
    </source>
</evidence>
<gene>
    <name evidence="23" type="ORF">SAMN05660236_4103</name>
</gene>
<evidence type="ECO:0000313" key="23">
    <source>
        <dbReference type="EMBL" id="SKC82168.1"/>
    </source>
</evidence>
<dbReference type="SUPFAM" id="SSF56091">
    <property type="entry name" value="DNA ligase/mRNA capping enzyme, catalytic domain"/>
    <property type="match status" value="1"/>
</dbReference>
<keyword evidence="5" id="KW-0548">Nucleotidyltransferase</keyword>
<keyword evidence="9" id="KW-0227">DNA damage</keyword>
<keyword evidence="3" id="KW-0436">Ligase</keyword>
<dbReference type="InterPro" id="IPR014145">
    <property type="entry name" value="LigD_pol_dom"/>
</dbReference>
<dbReference type="NCBIfam" id="TIGR02778">
    <property type="entry name" value="ligD_pol"/>
    <property type="match status" value="1"/>
</dbReference>
<dbReference type="Pfam" id="PF13298">
    <property type="entry name" value="LigD_N"/>
    <property type="match status" value="1"/>
</dbReference>
<keyword evidence="17" id="KW-0464">Manganese</keyword>
<dbReference type="Gene3D" id="3.90.920.10">
    <property type="entry name" value="DNA primase, PRIM domain"/>
    <property type="match status" value="1"/>
</dbReference>
<dbReference type="PANTHER" id="PTHR42705">
    <property type="entry name" value="BIFUNCTIONAL NON-HOMOLOGOUS END JOINING PROTEIN LIGD"/>
    <property type="match status" value="1"/>
</dbReference>
<dbReference type="InterPro" id="IPR012309">
    <property type="entry name" value="DNA_ligase_ATP-dep_C"/>
</dbReference>
<keyword evidence="15" id="KW-0233">DNA recombination</keyword>